<proteinExistence type="predicted"/>
<evidence type="ECO:0000259" key="1">
    <source>
        <dbReference type="Pfam" id="PF20151"/>
    </source>
</evidence>
<gene>
    <name evidence="2" type="ORF">SCHPADRAFT_646648</name>
</gene>
<sequence length="118" mass="13666">MSFSMEIDTLTSLISQKVRADYVCVSALAFVLYDFALTSLLEYHLVWKDSRSLSLQKLLYFVCRFGVVVDAILLVAREFTSEIRLHAFTVYTRLVHLVMFPQANHSTSWVRPFPSCFF</sequence>
<dbReference type="InParanoid" id="A0A0H2RRS1"/>
<protein>
    <recommendedName>
        <fullName evidence="1">DUF6533 domain-containing protein</fullName>
    </recommendedName>
</protein>
<feature type="domain" description="DUF6533" evidence="1">
    <location>
        <begin position="22"/>
        <end position="68"/>
    </location>
</feature>
<dbReference type="Pfam" id="PF20151">
    <property type="entry name" value="DUF6533"/>
    <property type="match status" value="1"/>
</dbReference>
<dbReference type="InterPro" id="IPR045340">
    <property type="entry name" value="DUF6533"/>
</dbReference>
<accession>A0A0H2RRS1</accession>
<reference evidence="2 3" key="1">
    <citation type="submission" date="2015-04" db="EMBL/GenBank/DDBJ databases">
        <title>Complete genome sequence of Schizopora paradoxa KUC8140, a cosmopolitan wood degrader in East Asia.</title>
        <authorList>
            <consortium name="DOE Joint Genome Institute"/>
            <person name="Min B."/>
            <person name="Park H."/>
            <person name="Jang Y."/>
            <person name="Kim J.-J."/>
            <person name="Kim K.H."/>
            <person name="Pangilinan J."/>
            <person name="Lipzen A."/>
            <person name="Riley R."/>
            <person name="Grigoriev I.V."/>
            <person name="Spatafora J.W."/>
            <person name="Choi I.-G."/>
        </authorList>
    </citation>
    <scope>NUCLEOTIDE SEQUENCE [LARGE SCALE GENOMIC DNA]</scope>
    <source>
        <strain evidence="2 3">KUC8140</strain>
    </source>
</reference>
<dbReference type="AlphaFoldDB" id="A0A0H2RRS1"/>
<evidence type="ECO:0000313" key="2">
    <source>
        <dbReference type="EMBL" id="KLO07511.1"/>
    </source>
</evidence>
<name>A0A0H2RRS1_9AGAM</name>
<evidence type="ECO:0000313" key="3">
    <source>
        <dbReference type="Proteomes" id="UP000053477"/>
    </source>
</evidence>
<organism evidence="2 3">
    <name type="scientific">Schizopora paradoxa</name>
    <dbReference type="NCBI Taxonomy" id="27342"/>
    <lineage>
        <taxon>Eukaryota</taxon>
        <taxon>Fungi</taxon>
        <taxon>Dikarya</taxon>
        <taxon>Basidiomycota</taxon>
        <taxon>Agaricomycotina</taxon>
        <taxon>Agaricomycetes</taxon>
        <taxon>Hymenochaetales</taxon>
        <taxon>Schizoporaceae</taxon>
        <taxon>Schizopora</taxon>
    </lineage>
</organism>
<dbReference type="EMBL" id="KQ086135">
    <property type="protein sequence ID" value="KLO07511.1"/>
    <property type="molecule type" value="Genomic_DNA"/>
</dbReference>
<keyword evidence="3" id="KW-1185">Reference proteome</keyword>
<dbReference type="Proteomes" id="UP000053477">
    <property type="component" value="Unassembled WGS sequence"/>
</dbReference>